<accession>T5A687</accession>
<dbReference type="Proteomes" id="UP000019374">
    <property type="component" value="Unassembled WGS sequence"/>
</dbReference>
<feature type="region of interest" description="Disordered" evidence="1">
    <location>
        <begin position="1"/>
        <end position="129"/>
    </location>
</feature>
<dbReference type="AlphaFoldDB" id="T5A687"/>
<evidence type="ECO:0000313" key="3">
    <source>
        <dbReference type="Proteomes" id="UP000019374"/>
    </source>
</evidence>
<evidence type="ECO:0000313" key="2">
    <source>
        <dbReference type="EMBL" id="EQK97327.1"/>
    </source>
</evidence>
<proteinExistence type="predicted"/>
<feature type="compositionally biased region" description="Polar residues" evidence="1">
    <location>
        <begin position="34"/>
        <end position="54"/>
    </location>
</feature>
<dbReference type="EMBL" id="KE662351">
    <property type="protein sequence ID" value="EQK97327.1"/>
    <property type="molecule type" value="Genomic_DNA"/>
</dbReference>
<name>T5A687_OPHSC</name>
<reference evidence="2 3" key="1">
    <citation type="journal article" date="2013" name="Chin. Sci. Bull.">
        <title>Genome survey uncovers the secrets of sex and lifestyle in caterpillar fungus.</title>
        <authorList>
            <person name="Hu X."/>
            <person name="Zhang Y."/>
            <person name="Xiao G."/>
            <person name="Zheng P."/>
            <person name="Xia Y."/>
            <person name="Zhang X."/>
            <person name="St Leger R.J."/>
            <person name="Liu X."/>
            <person name="Wang C."/>
        </authorList>
    </citation>
    <scope>NUCLEOTIDE SEQUENCE [LARGE SCALE GENOMIC DNA]</scope>
    <source>
        <strain evidence="3">Co18 / CGMCC 3.14243</strain>
        <tissue evidence="2">Fruit-body</tissue>
    </source>
</reference>
<gene>
    <name evidence="2" type="ORF">OCS_06960</name>
</gene>
<dbReference type="OrthoDB" id="4939977at2759"/>
<evidence type="ECO:0000256" key="1">
    <source>
        <dbReference type="SAM" id="MobiDB-lite"/>
    </source>
</evidence>
<organism evidence="2 3">
    <name type="scientific">Ophiocordyceps sinensis (strain Co18 / CGMCC 3.14243)</name>
    <name type="common">Yarsagumba caterpillar fungus</name>
    <name type="synonym">Hirsutella sinensis</name>
    <dbReference type="NCBI Taxonomy" id="911162"/>
    <lineage>
        <taxon>Eukaryota</taxon>
        <taxon>Fungi</taxon>
        <taxon>Dikarya</taxon>
        <taxon>Ascomycota</taxon>
        <taxon>Pezizomycotina</taxon>
        <taxon>Sordariomycetes</taxon>
        <taxon>Hypocreomycetidae</taxon>
        <taxon>Hypocreales</taxon>
        <taxon>Ophiocordycipitaceae</taxon>
        <taxon>Ophiocordyceps</taxon>
    </lineage>
</organism>
<dbReference type="HOGENOM" id="CLU_1949450_0_0_1"/>
<feature type="compositionally biased region" description="Polar residues" evidence="1">
    <location>
        <begin position="1"/>
        <end position="22"/>
    </location>
</feature>
<sequence length="129" mass="14103">MNASRTTLATDFSDSYPSSYGRHSQDADHKRQGPATNNSTPPNKAHLQSPSPHQLRQDTLPPSEPAKASSVNDRIREWARKSFPFARKGPEQPDEADSPRQQRRRSKAPSASQASASQKPESGTAPSPD</sequence>
<protein>
    <submittedName>
        <fullName evidence="2">Uncharacterized protein</fullName>
    </submittedName>
</protein>
<feature type="compositionally biased region" description="Low complexity" evidence="1">
    <location>
        <begin position="108"/>
        <end position="120"/>
    </location>
</feature>